<dbReference type="Gene3D" id="1.10.1040.10">
    <property type="entry name" value="N-(1-d-carboxylethyl)-l-norvaline Dehydrogenase, domain 2"/>
    <property type="match status" value="1"/>
</dbReference>
<dbReference type="InterPro" id="IPR008927">
    <property type="entry name" value="6-PGluconate_DH-like_C_sf"/>
</dbReference>
<proteinExistence type="inferred from homology"/>
<comment type="function">
    <text evidence="4">Catalyzes the NADPH-dependent reduction of ketopantoate into pantoic acid.</text>
</comment>
<name>A0ABT6W0Z7_9ACTN</name>
<dbReference type="Gene3D" id="3.40.50.720">
    <property type="entry name" value="NAD(P)-binding Rossmann-like Domain"/>
    <property type="match status" value="1"/>
</dbReference>
<comment type="similarity">
    <text evidence="1 4">Belongs to the ketopantoate reductase family.</text>
</comment>
<evidence type="ECO:0000313" key="8">
    <source>
        <dbReference type="Proteomes" id="UP001156398"/>
    </source>
</evidence>
<evidence type="ECO:0000313" key="7">
    <source>
        <dbReference type="EMBL" id="MDI5964423.1"/>
    </source>
</evidence>
<dbReference type="InterPro" id="IPR003710">
    <property type="entry name" value="ApbA"/>
</dbReference>
<dbReference type="InterPro" id="IPR013752">
    <property type="entry name" value="KPA_reductase"/>
</dbReference>
<dbReference type="PANTHER" id="PTHR21708:SF26">
    <property type="entry name" value="2-DEHYDROPANTOATE 2-REDUCTASE"/>
    <property type="match status" value="1"/>
</dbReference>
<protein>
    <recommendedName>
        <fullName evidence="4">2-dehydropantoate 2-reductase</fullName>
        <ecNumber evidence="4">1.1.1.169</ecNumber>
    </recommendedName>
    <alternativeName>
        <fullName evidence="4">Ketopantoate reductase</fullName>
    </alternativeName>
</protein>
<reference evidence="7 8" key="1">
    <citation type="submission" date="2023-05" db="EMBL/GenBank/DDBJ databases">
        <title>Streptantibioticus silvisoli sp. nov., acidotolerant actinomycetes 1 from pine litter.</title>
        <authorList>
            <person name="Swiecimska M."/>
            <person name="Golinska P."/>
            <person name="Sangal V."/>
            <person name="Wachnowicz B."/>
            <person name="Goodfellow M."/>
        </authorList>
    </citation>
    <scope>NUCLEOTIDE SEQUENCE [LARGE SCALE GENOMIC DNA]</scope>
    <source>
        <strain evidence="7 8">SL54</strain>
    </source>
</reference>
<evidence type="ECO:0000259" key="5">
    <source>
        <dbReference type="Pfam" id="PF02558"/>
    </source>
</evidence>
<dbReference type="PANTHER" id="PTHR21708">
    <property type="entry name" value="PROBABLE 2-DEHYDROPANTOATE 2-REDUCTASE"/>
    <property type="match status" value="1"/>
</dbReference>
<dbReference type="InterPro" id="IPR051402">
    <property type="entry name" value="KPR-Related"/>
</dbReference>
<evidence type="ECO:0000256" key="4">
    <source>
        <dbReference type="RuleBase" id="RU362068"/>
    </source>
</evidence>
<feature type="domain" description="Ketopantoate reductase C-terminal" evidence="6">
    <location>
        <begin position="178"/>
        <end position="300"/>
    </location>
</feature>
<dbReference type="InterPro" id="IPR036291">
    <property type="entry name" value="NAD(P)-bd_dom_sf"/>
</dbReference>
<gene>
    <name evidence="7" type="ORF">POF43_017115</name>
</gene>
<dbReference type="InterPro" id="IPR013332">
    <property type="entry name" value="KPR_N"/>
</dbReference>
<keyword evidence="8" id="KW-1185">Reference proteome</keyword>
<dbReference type="SUPFAM" id="SSF48179">
    <property type="entry name" value="6-phosphogluconate dehydrogenase C-terminal domain-like"/>
    <property type="match status" value="1"/>
</dbReference>
<dbReference type="EMBL" id="JAAGKO020000023">
    <property type="protein sequence ID" value="MDI5964423.1"/>
    <property type="molecule type" value="Genomic_DNA"/>
</dbReference>
<dbReference type="Pfam" id="PF02558">
    <property type="entry name" value="ApbA"/>
    <property type="match status" value="1"/>
</dbReference>
<comment type="catalytic activity">
    <reaction evidence="4">
        <text>(R)-pantoate + NADP(+) = 2-dehydropantoate + NADPH + H(+)</text>
        <dbReference type="Rhea" id="RHEA:16233"/>
        <dbReference type="ChEBI" id="CHEBI:11561"/>
        <dbReference type="ChEBI" id="CHEBI:15378"/>
        <dbReference type="ChEBI" id="CHEBI:15980"/>
        <dbReference type="ChEBI" id="CHEBI:57783"/>
        <dbReference type="ChEBI" id="CHEBI:58349"/>
        <dbReference type="EC" id="1.1.1.169"/>
    </reaction>
</comment>
<evidence type="ECO:0000256" key="1">
    <source>
        <dbReference type="ARBA" id="ARBA00007870"/>
    </source>
</evidence>
<keyword evidence="3 4" id="KW-0560">Oxidoreductase</keyword>
<evidence type="ECO:0000256" key="2">
    <source>
        <dbReference type="ARBA" id="ARBA00022857"/>
    </source>
</evidence>
<dbReference type="NCBIfam" id="TIGR00745">
    <property type="entry name" value="apbA_panE"/>
    <property type="match status" value="1"/>
</dbReference>
<accession>A0ABT6W0Z7</accession>
<dbReference type="InterPro" id="IPR013328">
    <property type="entry name" value="6PGD_dom2"/>
</dbReference>
<keyword evidence="4" id="KW-0566">Pantothenate biosynthesis</keyword>
<dbReference type="EC" id="1.1.1.169" evidence="4"/>
<evidence type="ECO:0000259" key="6">
    <source>
        <dbReference type="Pfam" id="PF08546"/>
    </source>
</evidence>
<keyword evidence="2 4" id="KW-0521">NADP</keyword>
<sequence>MTRVLVVGAGATGGYFGARLHAAGRDVTFLLRPRRAAQVRENGLRLTGAGEPETVTPRVVTADALSGPYGIVLLSVKAAGLRPALEDLAPAVGPDTVIVPFLNGMAHLDVLNGRFGAAAVLGGVVKVVAKLGPDGEIVRLARSAGMAVGEQDGRDTPRLRAVAAVLGGAGYDFATPPDILAAMWHKWVFIATLTAVTCLLSGTVGEVAAVPGGPAFATAVLGEAAAVSAAAGFPLPAAERDGVLATATTEGSPFAPSMYRDLVQGLPTEVEHVLADLTARARHFGVGTPLLDLATARLRVHQNRVAG</sequence>
<organism evidence="7 8">
    <name type="scientific">Streptantibioticus silvisoli</name>
    <dbReference type="NCBI Taxonomy" id="2705255"/>
    <lineage>
        <taxon>Bacteria</taxon>
        <taxon>Bacillati</taxon>
        <taxon>Actinomycetota</taxon>
        <taxon>Actinomycetes</taxon>
        <taxon>Kitasatosporales</taxon>
        <taxon>Streptomycetaceae</taxon>
        <taxon>Streptantibioticus</taxon>
    </lineage>
</organism>
<evidence type="ECO:0000256" key="3">
    <source>
        <dbReference type="ARBA" id="ARBA00023002"/>
    </source>
</evidence>
<dbReference type="Pfam" id="PF08546">
    <property type="entry name" value="ApbA_C"/>
    <property type="match status" value="1"/>
</dbReference>
<comment type="pathway">
    <text evidence="4">Cofactor biosynthesis; (R)-pantothenate biosynthesis; (R)-pantoate from 3-methyl-2-oxobutanoate: step 2/2.</text>
</comment>
<dbReference type="RefSeq" id="WP_271325259.1">
    <property type="nucleotide sequence ID" value="NZ_JAAGKO020000023.1"/>
</dbReference>
<feature type="domain" description="Ketopantoate reductase N-terminal" evidence="5">
    <location>
        <begin position="4"/>
        <end position="150"/>
    </location>
</feature>
<dbReference type="SUPFAM" id="SSF51735">
    <property type="entry name" value="NAD(P)-binding Rossmann-fold domains"/>
    <property type="match status" value="1"/>
</dbReference>
<dbReference type="Proteomes" id="UP001156398">
    <property type="component" value="Unassembled WGS sequence"/>
</dbReference>
<comment type="caution">
    <text evidence="7">The sequence shown here is derived from an EMBL/GenBank/DDBJ whole genome shotgun (WGS) entry which is preliminary data.</text>
</comment>